<organism evidence="1 2">
    <name type="scientific">Arabis nemorensis</name>
    <dbReference type="NCBI Taxonomy" id="586526"/>
    <lineage>
        <taxon>Eukaryota</taxon>
        <taxon>Viridiplantae</taxon>
        <taxon>Streptophyta</taxon>
        <taxon>Embryophyta</taxon>
        <taxon>Tracheophyta</taxon>
        <taxon>Spermatophyta</taxon>
        <taxon>Magnoliopsida</taxon>
        <taxon>eudicotyledons</taxon>
        <taxon>Gunneridae</taxon>
        <taxon>Pentapetalae</taxon>
        <taxon>rosids</taxon>
        <taxon>malvids</taxon>
        <taxon>Brassicales</taxon>
        <taxon>Brassicaceae</taxon>
        <taxon>Arabideae</taxon>
        <taxon>Arabis</taxon>
    </lineage>
</organism>
<accession>A0A565BFS1</accession>
<dbReference type="AlphaFoldDB" id="A0A565BFS1"/>
<sequence>MKLHTLWVIKNVCVVQQVIQTRLEEVTIKEEAKKRLSRLNKLLRLGDYIVMSQESTKEALTITHKAATENVKDKT</sequence>
<gene>
    <name evidence="1" type="ORF">ANE_LOCUS10145</name>
</gene>
<dbReference type="EMBL" id="CABITT030000003">
    <property type="protein sequence ID" value="VVA99700.1"/>
    <property type="molecule type" value="Genomic_DNA"/>
</dbReference>
<reference evidence="1" key="1">
    <citation type="submission" date="2019-07" db="EMBL/GenBank/DDBJ databases">
        <authorList>
            <person name="Dittberner H."/>
        </authorList>
    </citation>
    <scope>NUCLEOTIDE SEQUENCE [LARGE SCALE GENOMIC DNA]</scope>
</reference>
<proteinExistence type="predicted"/>
<comment type="caution">
    <text evidence="1">The sequence shown here is derived from an EMBL/GenBank/DDBJ whole genome shotgun (WGS) entry which is preliminary data.</text>
</comment>
<evidence type="ECO:0000313" key="2">
    <source>
        <dbReference type="Proteomes" id="UP000489600"/>
    </source>
</evidence>
<dbReference type="Proteomes" id="UP000489600">
    <property type="component" value="Unassembled WGS sequence"/>
</dbReference>
<name>A0A565BFS1_9BRAS</name>
<protein>
    <submittedName>
        <fullName evidence="1">Uncharacterized protein</fullName>
    </submittedName>
</protein>
<evidence type="ECO:0000313" key="1">
    <source>
        <dbReference type="EMBL" id="VVA99700.1"/>
    </source>
</evidence>
<keyword evidence="2" id="KW-1185">Reference proteome</keyword>